<name>A0A0A9HPP1_ARUDO</name>
<proteinExistence type="predicted"/>
<reference evidence="1" key="2">
    <citation type="journal article" date="2015" name="Data Brief">
        <title>Shoot transcriptome of the giant reed, Arundo donax.</title>
        <authorList>
            <person name="Barrero R.A."/>
            <person name="Guerrero F.D."/>
            <person name="Moolhuijzen P."/>
            <person name="Goolsby J.A."/>
            <person name="Tidwell J."/>
            <person name="Bellgard S.E."/>
            <person name="Bellgard M.I."/>
        </authorList>
    </citation>
    <scope>NUCLEOTIDE SEQUENCE</scope>
    <source>
        <tissue evidence="1">Shoot tissue taken approximately 20 cm above the soil surface</tissue>
    </source>
</reference>
<evidence type="ECO:0000313" key="1">
    <source>
        <dbReference type="EMBL" id="JAE37814.1"/>
    </source>
</evidence>
<reference evidence="1" key="1">
    <citation type="submission" date="2014-09" db="EMBL/GenBank/DDBJ databases">
        <authorList>
            <person name="Magalhaes I.L.F."/>
            <person name="Oliveira U."/>
            <person name="Santos F.R."/>
            <person name="Vidigal T.H.D.A."/>
            <person name="Brescovit A.D."/>
            <person name="Santos A.J."/>
        </authorList>
    </citation>
    <scope>NUCLEOTIDE SEQUENCE</scope>
    <source>
        <tissue evidence="1">Shoot tissue taken approximately 20 cm above the soil surface</tissue>
    </source>
</reference>
<dbReference type="EMBL" id="GBRH01160082">
    <property type="protein sequence ID" value="JAE37814.1"/>
    <property type="molecule type" value="Transcribed_RNA"/>
</dbReference>
<accession>A0A0A9HPP1</accession>
<organism evidence="1">
    <name type="scientific">Arundo donax</name>
    <name type="common">Giant reed</name>
    <name type="synonym">Donax arundinaceus</name>
    <dbReference type="NCBI Taxonomy" id="35708"/>
    <lineage>
        <taxon>Eukaryota</taxon>
        <taxon>Viridiplantae</taxon>
        <taxon>Streptophyta</taxon>
        <taxon>Embryophyta</taxon>
        <taxon>Tracheophyta</taxon>
        <taxon>Spermatophyta</taxon>
        <taxon>Magnoliopsida</taxon>
        <taxon>Liliopsida</taxon>
        <taxon>Poales</taxon>
        <taxon>Poaceae</taxon>
        <taxon>PACMAD clade</taxon>
        <taxon>Arundinoideae</taxon>
        <taxon>Arundineae</taxon>
        <taxon>Arundo</taxon>
    </lineage>
</organism>
<sequence>MVAVLSSMT</sequence>
<protein>
    <submittedName>
        <fullName evidence="1">Uncharacterized protein</fullName>
    </submittedName>
</protein>